<dbReference type="GO" id="GO:0005634">
    <property type="term" value="C:nucleus"/>
    <property type="evidence" value="ECO:0007669"/>
    <property type="project" value="UniProtKB-SubCell"/>
</dbReference>
<gene>
    <name evidence="7" type="ORF">EJB05_50356</name>
</gene>
<feature type="compositionally biased region" description="Basic and acidic residues" evidence="5">
    <location>
        <begin position="1"/>
        <end position="10"/>
    </location>
</feature>
<organism evidence="7 8">
    <name type="scientific">Eragrostis curvula</name>
    <name type="common">weeping love grass</name>
    <dbReference type="NCBI Taxonomy" id="38414"/>
    <lineage>
        <taxon>Eukaryota</taxon>
        <taxon>Viridiplantae</taxon>
        <taxon>Streptophyta</taxon>
        <taxon>Embryophyta</taxon>
        <taxon>Tracheophyta</taxon>
        <taxon>Spermatophyta</taxon>
        <taxon>Magnoliopsida</taxon>
        <taxon>Liliopsida</taxon>
        <taxon>Poales</taxon>
        <taxon>Poaceae</taxon>
        <taxon>PACMAD clade</taxon>
        <taxon>Chloridoideae</taxon>
        <taxon>Eragrostideae</taxon>
        <taxon>Eragrostidinae</taxon>
        <taxon>Eragrostis</taxon>
    </lineage>
</organism>
<dbReference type="SMART" id="SM00979">
    <property type="entry name" value="TIFY"/>
    <property type="match status" value="1"/>
</dbReference>
<keyword evidence="3" id="KW-0832">Ubl conjugation</keyword>
<feature type="region of interest" description="Disordered" evidence="5">
    <location>
        <begin position="1"/>
        <end position="57"/>
    </location>
</feature>
<evidence type="ECO:0000313" key="8">
    <source>
        <dbReference type="Proteomes" id="UP000324897"/>
    </source>
</evidence>
<protein>
    <recommendedName>
        <fullName evidence="4">Protein TIFY</fullName>
    </recommendedName>
    <alternativeName>
        <fullName evidence="4">Jasmonate ZIM domain-containing protein</fullName>
    </alternativeName>
</protein>
<evidence type="ECO:0000313" key="7">
    <source>
        <dbReference type="EMBL" id="TVU04067.1"/>
    </source>
</evidence>
<comment type="domain">
    <text evidence="4">The jas domain is required for interaction with COI1.</text>
</comment>
<feature type="domain" description="Tify" evidence="6">
    <location>
        <begin position="56"/>
        <end position="90"/>
    </location>
</feature>
<dbReference type="Pfam" id="PF06200">
    <property type="entry name" value="tify"/>
    <property type="match status" value="1"/>
</dbReference>
<dbReference type="EMBL" id="RWGY01000102">
    <property type="protein sequence ID" value="TVU04067.1"/>
    <property type="molecule type" value="Genomic_DNA"/>
</dbReference>
<keyword evidence="8" id="KW-1185">Reference proteome</keyword>
<comment type="caution">
    <text evidence="7">The sequence shown here is derived from an EMBL/GenBank/DDBJ whole genome shotgun (WGS) entry which is preliminary data.</text>
</comment>
<evidence type="ECO:0000256" key="1">
    <source>
        <dbReference type="ARBA" id="ARBA00008614"/>
    </source>
</evidence>
<dbReference type="Pfam" id="PF09425">
    <property type="entry name" value="Jas_motif"/>
    <property type="match status" value="1"/>
</dbReference>
<dbReference type="OrthoDB" id="782771at2759"/>
<name>A0A5J9SYJ1_9POAL</name>
<evidence type="ECO:0000256" key="2">
    <source>
        <dbReference type="ARBA" id="ARBA00022819"/>
    </source>
</evidence>
<dbReference type="GO" id="GO:0031347">
    <property type="term" value="P:regulation of defense response"/>
    <property type="evidence" value="ECO:0007669"/>
    <property type="project" value="UniProtKB-UniRule"/>
</dbReference>
<comment type="similarity">
    <text evidence="1 4">Belongs to the TIFY/JAZ family.</text>
</comment>
<dbReference type="Gramene" id="TVU04067">
    <property type="protein sequence ID" value="TVU04067"/>
    <property type="gene ID" value="EJB05_50356"/>
</dbReference>
<dbReference type="GO" id="GO:2000022">
    <property type="term" value="P:regulation of jasmonic acid mediated signaling pathway"/>
    <property type="evidence" value="ECO:0007669"/>
    <property type="project" value="UniProtKB-UniRule"/>
</dbReference>
<evidence type="ECO:0000259" key="6">
    <source>
        <dbReference type="PROSITE" id="PS51320"/>
    </source>
</evidence>
<dbReference type="Proteomes" id="UP000324897">
    <property type="component" value="Unassembled WGS sequence"/>
</dbReference>
<dbReference type="PANTHER" id="PTHR33077">
    <property type="entry name" value="PROTEIN TIFY 4A-RELATED-RELATED"/>
    <property type="match status" value="1"/>
</dbReference>
<feature type="region of interest" description="Disordered" evidence="5">
    <location>
        <begin position="158"/>
        <end position="181"/>
    </location>
</feature>
<dbReference type="InterPro" id="IPR040390">
    <property type="entry name" value="TIFY/JAZ"/>
</dbReference>
<dbReference type="PROSITE" id="PS51320">
    <property type="entry name" value="TIFY"/>
    <property type="match status" value="1"/>
</dbReference>
<comment type="subcellular location">
    <subcellularLocation>
        <location evidence="4">Nucleus</location>
    </subcellularLocation>
</comment>
<dbReference type="PANTHER" id="PTHR33077:SF17">
    <property type="entry name" value="PROTEIN TIFY 5B"/>
    <property type="match status" value="1"/>
</dbReference>
<dbReference type="InterPro" id="IPR010399">
    <property type="entry name" value="Tify_dom"/>
</dbReference>
<comment type="function">
    <text evidence="4">Repressor of jasmonate responses.</text>
</comment>
<dbReference type="GO" id="GO:0009611">
    <property type="term" value="P:response to wounding"/>
    <property type="evidence" value="ECO:0007669"/>
    <property type="project" value="UniProtKB-UniRule"/>
</dbReference>
<keyword evidence="2 4" id="KW-1184">Jasmonic acid signaling pathway</keyword>
<feature type="compositionally biased region" description="Pro residues" evidence="5">
    <location>
        <begin position="36"/>
        <end position="48"/>
    </location>
</feature>
<reference evidence="7 8" key="1">
    <citation type="journal article" date="2019" name="Sci. Rep.">
        <title>A high-quality genome of Eragrostis curvula grass provides insights into Poaceae evolution and supports new strategies to enhance forage quality.</title>
        <authorList>
            <person name="Carballo J."/>
            <person name="Santos B.A.C.M."/>
            <person name="Zappacosta D."/>
            <person name="Garbus I."/>
            <person name="Selva J.P."/>
            <person name="Gallo C.A."/>
            <person name="Diaz A."/>
            <person name="Albertini E."/>
            <person name="Caccamo M."/>
            <person name="Echenique V."/>
        </authorList>
    </citation>
    <scope>NUCLEOTIDE SEQUENCE [LARGE SCALE GENOMIC DNA]</scope>
    <source>
        <strain evidence="8">cv. Victoria</strain>
        <tissue evidence="7">Leaf</tissue>
    </source>
</reference>
<keyword evidence="4" id="KW-0539">Nucleus</keyword>
<evidence type="ECO:0000256" key="3">
    <source>
        <dbReference type="ARBA" id="ARBA00022843"/>
    </source>
</evidence>
<dbReference type="SUPFAM" id="SSF101447">
    <property type="entry name" value="Formin homology 2 domain (FH2 domain)"/>
    <property type="match status" value="1"/>
</dbReference>
<proteinExistence type="inferred from homology"/>
<evidence type="ECO:0000256" key="5">
    <source>
        <dbReference type="SAM" id="MobiDB-lite"/>
    </source>
</evidence>
<evidence type="ECO:0000256" key="4">
    <source>
        <dbReference type="RuleBase" id="RU369065"/>
    </source>
</evidence>
<dbReference type="InterPro" id="IPR018467">
    <property type="entry name" value="CCT_CS"/>
</dbReference>
<accession>A0A5J9SYJ1</accession>
<sequence>MEGGRERDHFIGAAPQSSGDECSGVELSLRLTTGSGPPPPPPPPPPPAAAAAEQQEAPARRSMTIFYNGRVCAVDVTEIQAREIISMANQQLRRDEGHQQNRAGGAMARCGGQVMRPAAALSPAGGPRQGLATVASPVTDQAGLSMKRSLQRFLQKREARRAAAVAPPYAGGGRQAQAMRH</sequence>
<dbReference type="AlphaFoldDB" id="A0A5J9SYJ1"/>